<sequence length="101" mass="11370">MGFFLAYHTITTPLFVREQKRCRGTGKERQREKGRETSLEKGSVRFERKKTTTSCSPGQGKNTDARICQCDATGMVVPVDPDYCTRTFKKKGMACKLSALL</sequence>
<accession>A0AAD6JDJ5</accession>
<proteinExistence type="predicted"/>
<comment type="caution">
    <text evidence="2">The sequence shown here is derived from an EMBL/GenBank/DDBJ whole genome shotgun (WGS) entry which is preliminary data.</text>
</comment>
<evidence type="ECO:0000256" key="1">
    <source>
        <dbReference type="SAM" id="MobiDB-lite"/>
    </source>
</evidence>
<organism evidence="2 3">
    <name type="scientific">Salix udensis</name>
    <dbReference type="NCBI Taxonomy" id="889485"/>
    <lineage>
        <taxon>Eukaryota</taxon>
        <taxon>Viridiplantae</taxon>
        <taxon>Streptophyta</taxon>
        <taxon>Embryophyta</taxon>
        <taxon>Tracheophyta</taxon>
        <taxon>Spermatophyta</taxon>
        <taxon>Magnoliopsida</taxon>
        <taxon>eudicotyledons</taxon>
        <taxon>Gunneridae</taxon>
        <taxon>Pentapetalae</taxon>
        <taxon>rosids</taxon>
        <taxon>fabids</taxon>
        <taxon>Malpighiales</taxon>
        <taxon>Salicaceae</taxon>
        <taxon>Saliceae</taxon>
        <taxon>Salix</taxon>
    </lineage>
</organism>
<name>A0AAD6JDJ5_9ROSI</name>
<protein>
    <submittedName>
        <fullName evidence="2">Uncharacterized protein</fullName>
    </submittedName>
</protein>
<evidence type="ECO:0000313" key="3">
    <source>
        <dbReference type="Proteomes" id="UP001162972"/>
    </source>
</evidence>
<dbReference type="Proteomes" id="UP001162972">
    <property type="component" value="Chromosome 4"/>
</dbReference>
<reference evidence="2 3" key="1">
    <citation type="journal article" date="2023" name="Int. J. Mol. Sci.">
        <title>De Novo Assembly and Annotation of 11 Diverse Shrub Willow (Salix) Genomes Reveals Novel Gene Organization in Sex-Linked Regions.</title>
        <authorList>
            <person name="Hyden B."/>
            <person name="Feng K."/>
            <person name="Yates T.B."/>
            <person name="Jawdy S."/>
            <person name="Cereghino C."/>
            <person name="Smart L.B."/>
            <person name="Muchero W."/>
        </authorList>
    </citation>
    <scope>NUCLEOTIDE SEQUENCE [LARGE SCALE GENOMIC DNA]</scope>
    <source>
        <tissue evidence="2">Shoot tip</tissue>
    </source>
</reference>
<evidence type="ECO:0000313" key="2">
    <source>
        <dbReference type="EMBL" id="KAJ6403116.1"/>
    </source>
</evidence>
<feature type="region of interest" description="Disordered" evidence="1">
    <location>
        <begin position="21"/>
        <end position="41"/>
    </location>
</feature>
<dbReference type="AlphaFoldDB" id="A0AAD6JDJ5"/>
<keyword evidence="3" id="KW-1185">Reference proteome</keyword>
<dbReference type="EMBL" id="JAPFFJ010000018">
    <property type="protein sequence ID" value="KAJ6403116.1"/>
    <property type="molecule type" value="Genomic_DNA"/>
</dbReference>
<gene>
    <name evidence="2" type="ORF">OIU84_015104</name>
</gene>